<dbReference type="InterPro" id="IPR011541">
    <property type="entry name" value="Ni/Co_transpt_high_affinity"/>
</dbReference>
<dbReference type="EMBL" id="JBHSGI010000002">
    <property type="protein sequence ID" value="MFC4667074.1"/>
    <property type="molecule type" value="Genomic_DNA"/>
</dbReference>
<keyword evidence="8 13" id="KW-1133">Transmembrane helix</keyword>
<protein>
    <recommendedName>
        <fullName evidence="13">Nickel/cobalt efflux system</fullName>
    </recommendedName>
</protein>
<gene>
    <name evidence="14" type="ORF">ACFO5X_00785</name>
</gene>
<keyword evidence="3" id="KW-0171">Cobalt transport</keyword>
<dbReference type="Proteomes" id="UP001595973">
    <property type="component" value="Unassembled WGS sequence"/>
</dbReference>
<feature type="transmembrane region" description="Helical" evidence="13">
    <location>
        <begin position="137"/>
        <end position="155"/>
    </location>
</feature>
<evidence type="ECO:0000256" key="8">
    <source>
        <dbReference type="ARBA" id="ARBA00022989"/>
    </source>
</evidence>
<keyword evidence="6" id="KW-0533">Nickel</keyword>
<feature type="transmembrane region" description="Helical" evidence="13">
    <location>
        <begin position="278"/>
        <end position="299"/>
    </location>
</feature>
<keyword evidence="9" id="KW-0406">Ion transport</keyword>
<evidence type="ECO:0000256" key="3">
    <source>
        <dbReference type="ARBA" id="ARBA00022426"/>
    </source>
</evidence>
<feature type="transmembrane region" description="Helical" evidence="13">
    <location>
        <begin position="94"/>
        <end position="117"/>
    </location>
</feature>
<accession>A0ABV9KB27</accession>
<evidence type="ECO:0000313" key="14">
    <source>
        <dbReference type="EMBL" id="MFC4667074.1"/>
    </source>
</evidence>
<dbReference type="PANTHER" id="PTHR40659:SF1">
    <property type="entry name" value="NICKEL_COBALT EFFLUX SYSTEM RCNA"/>
    <property type="match status" value="1"/>
</dbReference>
<feature type="transmembrane region" description="Helical" evidence="13">
    <location>
        <begin position="202"/>
        <end position="225"/>
    </location>
</feature>
<evidence type="ECO:0000256" key="12">
    <source>
        <dbReference type="ARBA" id="ARBA00023285"/>
    </source>
</evidence>
<evidence type="ECO:0000256" key="13">
    <source>
        <dbReference type="RuleBase" id="RU362101"/>
    </source>
</evidence>
<keyword evidence="15" id="KW-1185">Reference proteome</keyword>
<comment type="subcellular location">
    <subcellularLocation>
        <location evidence="2 13">Cell membrane</location>
        <topology evidence="2 13">Multi-pass membrane protein</topology>
    </subcellularLocation>
</comment>
<evidence type="ECO:0000256" key="6">
    <source>
        <dbReference type="ARBA" id="ARBA00022596"/>
    </source>
</evidence>
<evidence type="ECO:0000256" key="4">
    <source>
        <dbReference type="ARBA" id="ARBA00022448"/>
    </source>
</evidence>
<feature type="transmembrane region" description="Helical" evidence="13">
    <location>
        <begin position="231"/>
        <end position="257"/>
    </location>
</feature>
<keyword evidence="7 13" id="KW-0812">Transmembrane</keyword>
<evidence type="ECO:0000256" key="1">
    <source>
        <dbReference type="ARBA" id="ARBA00002510"/>
    </source>
</evidence>
<comment type="function">
    <text evidence="1">Efflux system for nickel and cobalt.</text>
</comment>
<evidence type="ECO:0000256" key="11">
    <source>
        <dbReference type="ARBA" id="ARBA00023136"/>
    </source>
</evidence>
<keyword evidence="4 13" id="KW-0813">Transport</keyword>
<keyword evidence="10" id="KW-0921">Nickel transport</keyword>
<evidence type="ECO:0000313" key="15">
    <source>
        <dbReference type="Proteomes" id="UP001595973"/>
    </source>
</evidence>
<comment type="similarity">
    <text evidence="13">Belongs to the NiCoT transporter (TC 2.A.52) family.</text>
</comment>
<organism evidence="14 15">
    <name type="scientific">Seohaeicola nanhaiensis</name>
    <dbReference type="NCBI Taxonomy" id="1387282"/>
    <lineage>
        <taxon>Bacteria</taxon>
        <taxon>Pseudomonadati</taxon>
        <taxon>Pseudomonadota</taxon>
        <taxon>Alphaproteobacteria</taxon>
        <taxon>Rhodobacterales</taxon>
        <taxon>Roseobacteraceae</taxon>
        <taxon>Seohaeicola</taxon>
    </lineage>
</organism>
<dbReference type="PANTHER" id="PTHR40659">
    <property type="entry name" value="NICKEL/COBALT EFFLUX SYSTEM RCNA"/>
    <property type="match status" value="1"/>
</dbReference>
<evidence type="ECO:0000256" key="5">
    <source>
        <dbReference type="ARBA" id="ARBA00022475"/>
    </source>
</evidence>
<keyword evidence="5" id="KW-1003">Cell membrane</keyword>
<keyword evidence="12" id="KW-0170">Cobalt</keyword>
<feature type="transmembrane region" description="Helical" evidence="13">
    <location>
        <begin position="56"/>
        <end position="74"/>
    </location>
</feature>
<evidence type="ECO:0000256" key="10">
    <source>
        <dbReference type="ARBA" id="ARBA00023112"/>
    </source>
</evidence>
<evidence type="ECO:0000256" key="7">
    <source>
        <dbReference type="ARBA" id="ARBA00022692"/>
    </source>
</evidence>
<sequence>MSRVLSIAALIALALLVWFWLSGGFDALSSWAALEQRDFQNRIARALRSLRGGESGALALLMTVCFAYGFFHAVGPGHGKVLIGGYGLGRRVPWARLAGIGLLASLGQAVTAIVLVYAGVWLLSLTRERMIGVTEGIMAPVSYAAIGLIGLWLIWRGVRHARGGGHDHAHGHGHDHDHDHTCDHRHGPTLEEVAHVHSLREALALIGGIAVRPCSGALFVLLITWQMGIGLAGIAGALVMGLGTASVTIAVGLAAAGMRGGLLGGLAGSPLATRAVPVIEIVAGAFVTFVAGGLLLRALG</sequence>
<evidence type="ECO:0000256" key="9">
    <source>
        <dbReference type="ARBA" id="ARBA00023065"/>
    </source>
</evidence>
<proteinExistence type="inferred from homology"/>
<comment type="caution">
    <text evidence="14">The sequence shown here is derived from an EMBL/GenBank/DDBJ whole genome shotgun (WGS) entry which is preliminary data.</text>
</comment>
<keyword evidence="11 13" id="KW-0472">Membrane</keyword>
<dbReference type="Pfam" id="PF03824">
    <property type="entry name" value="NicO"/>
    <property type="match status" value="1"/>
</dbReference>
<name>A0ABV9KB27_9RHOB</name>
<dbReference type="RefSeq" id="WP_380714973.1">
    <property type="nucleotide sequence ID" value="NZ_JBHSGI010000002.1"/>
</dbReference>
<dbReference type="InterPro" id="IPR051224">
    <property type="entry name" value="NiCoT_RcnA"/>
</dbReference>
<reference evidence="15" key="1">
    <citation type="journal article" date="2019" name="Int. J. Syst. Evol. Microbiol.">
        <title>The Global Catalogue of Microorganisms (GCM) 10K type strain sequencing project: providing services to taxonomists for standard genome sequencing and annotation.</title>
        <authorList>
            <consortium name="The Broad Institute Genomics Platform"/>
            <consortium name="The Broad Institute Genome Sequencing Center for Infectious Disease"/>
            <person name="Wu L."/>
            <person name="Ma J."/>
        </authorList>
    </citation>
    <scope>NUCLEOTIDE SEQUENCE [LARGE SCALE GENOMIC DNA]</scope>
    <source>
        <strain evidence="15">CGMCC 4.7283</strain>
    </source>
</reference>
<evidence type="ECO:0000256" key="2">
    <source>
        <dbReference type="ARBA" id="ARBA00004651"/>
    </source>
</evidence>